<dbReference type="AlphaFoldDB" id="A0A0D0KWJ4"/>
<proteinExistence type="predicted"/>
<name>A0A0D0KWJ4_9PSED</name>
<dbReference type="OrthoDB" id="9785438at2"/>
<dbReference type="Proteomes" id="UP000032068">
    <property type="component" value="Unassembled WGS sequence"/>
</dbReference>
<gene>
    <name evidence="1" type="ORF">RU08_05180</name>
</gene>
<evidence type="ECO:0000313" key="2">
    <source>
        <dbReference type="Proteomes" id="UP000032068"/>
    </source>
</evidence>
<dbReference type="InterPro" id="IPR007263">
    <property type="entry name" value="DCC1-like"/>
</dbReference>
<dbReference type="Pfam" id="PF04134">
    <property type="entry name" value="DCC1-like"/>
    <property type="match status" value="1"/>
</dbReference>
<dbReference type="PANTHER" id="PTHR33639:SF2">
    <property type="entry name" value="DUF393 DOMAIN-CONTAINING PROTEIN"/>
    <property type="match status" value="1"/>
</dbReference>
<comment type="caution">
    <text evidence="1">The sequence shown here is derived from an EMBL/GenBank/DDBJ whole genome shotgun (WGS) entry which is preliminary data.</text>
</comment>
<sequence>MAYPPYLQAGDRVVLFDGVCKLCNGWSRFLIRHDRAGKLKLCSVQSPQGQAILAWFGMPLDHFDTLLYVEGDRALKRSDAILAILRQLPAPWRWATVLGVIPRSVRDWAYDPIARNRYRLFGRHDHCQMPRPEDRERFLHD</sequence>
<organism evidence="1 2">
    <name type="scientific">Pseudomonas fulva</name>
    <dbReference type="NCBI Taxonomy" id="47880"/>
    <lineage>
        <taxon>Bacteria</taxon>
        <taxon>Pseudomonadati</taxon>
        <taxon>Pseudomonadota</taxon>
        <taxon>Gammaproteobacteria</taxon>
        <taxon>Pseudomonadales</taxon>
        <taxon>Pseudomonadaceae</taxon>
        <taxon>Pseudomonas</taxon>
    </lineage>
</organism>
<evidence type="ECO:0000313" key="1">
    <source>
        <dbReference type="EMBL" id="KIQ04339.1"/>
    </source>
</evidence>
<reference evidence="1 2" key="1">
    <citation type="submission" date="2014-12" db="EMBL/GenBank/DDBJ databases">
        <title>16Stimator: statistical estimation of ribosomal gene copy numbers from draft genome assemblies.</title>
        <authorList>
            <person name="Perisin M.A."/>
            <person name="Vetter M."/>
            <person name="Gilbert J.A."/>
            <person name="Bergelson J."/>
        </authorList>
    </citation>
    <scope>NUCLEOTIDE SEQUENCE [LARGE SCALE GENOMIC DNA]</scope>
    <source>
        <strain evidence="1 2">MEJ086</strain>
    </source>
</reference>
<dbReference type="GO" id="GO:0015035">
    <property type="term" value="F:protein-disulfide reductase activity"/>
    <property type="evidence" value="ECO:0007669"/>
    <property type="project" value="InterPro"/>
</dbReference>
<dbReference type="PANTHER" id="PTHR33639">
    <property type="entry name" value="THIOL-DISULFIDE OXIDOREDUCTASE DCC"/>
    <property type="match status" value="1"/>
</dbReference>
<dbReference type="RefSeq" id="WP_042552747.1">
    <property type="nucleotide sequence ID" value="NZ_JXQW01000008.1"/>
</dbReference>
<accession>A0A0D0KWJ4</accession>
<dbReference type="InterPro" id="IPR052927">
    <property type="entry name" value="DCC_oxidoreductase"/>
</dbReference>
<protein>
    <submittedName>
        <fullName evidence="1">Thiol-disulfide oxidoreductase</fullName>
    </submittedName>
</protein>
<dbReference type="EMBL" id="JXQW01000008">
    <property type="protein sequence ID" value="KIQ04339.1"/>
    <property type="molecule type" value="Genomic_DNA"/>
</dbReference>